<feature type="coiled-coil region" evidence="1">
    <location>
        <begin position="303"/>
        <end position="344"/>
    </location>
</feature>
<feature type="region of interest" description="Disordered" evidence="2">
    <location>
        <begin position="925"/>
        <end position="944"/>
    </location>
</feature>
<evidence type="ECO:0000313" key="3">
    <source>
        <dbReference type="EMBL" id="AUH73165.1"/>
    </source>
</evidence>
<dbReference type="KEGG" id="lsh:CAB17_14725"/>
<proteinExistence type="predicted"/>
<evidence type="ECO:0000313" key="4">
    <source>
        <dbReference type="Proteomes" id="UP000234343"/>
    </source>
</evidence>
<keyword evidence="1" id="KW-0175">Coiled coil</keyword>
<gene>
    <name evidence="3" type="ORF">CAB17_14725</name>
</gene>
<evidence type="ECO:0000256" key="2">
    <source>
        <dbReference type="SAM" id="MobiDB-lite"/>
    </source>
</evidence>
<accession>A0A2H5FNM7</accession>
<organism evidence="3 4">
    <name type="scientific">Legionella sainthelensi</name>
    <dbReference type="NCBI Taxonomy" id="28087"/>
    <lineage>
        <taxon>Bacteria</taxon>
        <taxon>Pseudomonadati</taxon>
        <taxon>Pseudomonadota</taxon>
        <taxon>Gammaproteobacteria</taxon>
        <taxon>Legionellales</taxon>
        <taxon>Legionellaceae</taxon>
        <taxon>Legionella</taxon>
    </lineage>
</organism>
<dbReference type="AlphaFoldDB" id="A0A2H5FNM7"/>
<protein>
    <submittedName>
        <fullName evidence="3">Protein SidG</fullName>
    </submittedName>
</protein>
<name>A0A2H5FNM7_9GAMM</name>
<dbReference type="Proteomes" id="UP000234343">
    <property type="component" value="Chromosome"/>
</dbReference>
<reference evidence="3 4" key="1">
    <citation type="submission" date="2017-12" db="EMBL/GenBank/DDBJ databases">
        <title>Legionella sainthelensi LA01-117, whole genome sequence of a clinical isolate from New Zealand.</title>
        <authorList>
            <person name="Cree S.L."/>
            <person name="Slow S."/>
            <person name="Kennedy M.A."/>
            <person name="Murdoch D.R."/>
            <person name="Biggs P.J."/>
            <person name="Anderson T."/>
        </authorList>
    </citation>
    <scope>NUCLEOTIDE SEQUENCE [LARGE SCALE GENOMIC DNA]</scope>
    <source>
        <strain evidence="3 4">LA01-117</strain>
    </source>
</reference>
<sequence>MSNSKDEIEIPNDSLFGITVQTWGTKSRASNGMLTFADQQLFGGDVGHASINMKLPVTSTTKEWIENYCYKQTYEEYKKSKGEDISYEKYLEEAEKLIPITLTNQITRVAKYDSSGIIFPTNEKAYEQIYFDIDWSWWPGRIQNTNEDMIWEREGKHFAYDEKWKEILEPEQRLHRGKLGSRLMDYAPSAIIHQRDIPSCELDRITRKHQINQIEEKLNLINLLSSKIDVLSSAKISPSMELMFKNLGMNINHILYQTKEKGTDLSNLSDFKQYLSTCLYERRSELEIALHDAEKGIKTEDASKNIENAFYEIQNQLEDVQKQIEHIEQQQVSIEKLLKEFEKDDSDQTPYTVEIDKLVQSLPFLKDAVQLENSSLSPKSIENLIEYIDILKSKLSDKQSGKNDQYLKLIEKYEHMCKQFEDDDSGLADALWEEGIEENDIKQARKELLQSENPEIAKLTHIQEQLRSDKHTGVLLSRELEESFNDSVKEWKSKLDAPCQRITKESKKSIISQLEQRQIELTKEKGSLPETENKLKDELAKIEIELFKIKKFSEFYSENASAYMVIGLPPDHQVSLPLAMNGNRGLHPLAMLQKMNELASPGAKKFDLQTHNCSLTSIEVLSAGAVHDPLLKSILEKRALGFFGTPQQVLENAKAARNTISEGKQFGFFSPLTTHRPLEHALGYSVERYMTSATPIRKNANLALVALVALAKTPNIFFRGLVNPKEQFEDILYNLNLIYDRNSTSLKVGATLLAAPALLVSGTLAAAQTGAGIVGSTINKPFHYIRNLFNQNPINTDEVTAPMSNEKMQAALLHRKIKSNIDENTLIIDYHESPKKLIDEFELKLEENPNKVVILSPEAHDSVLNFIMAHEDVELKQKFYSCCTQSLMRIQKFTPKTTEETDELVQEAVAKFENQTPSIVQKQVVEPQDTQQEEPIEESRLTFC</sequence>
<keyword evidence="4" id="KW-1185">Reference proteome</keyword>
<evidence type="ECO:0000256" key="1">
    <source>
        <dbReference type="SAM" id="Coils"/>
    </source>
</evidence>
<dbReference type="RefSeq" id="WP_101900708.1">
    <property type="nucleotide sequence ID" value="NZ_CP025491.2"/>
</dbReference>
<dbReference type="EMBL" id="CP025491">
    <property type="protein sequence ID" value="AUH73165.1"/>
    <property type="molecule type" value="Genomic_DNA"/>
</dbReference>